<proteinExistence type="predicted"/>
<gene>
    <name evidence="2" type="ORF">C6B37_01195</name>
</gene>
<comment type="caution">
    <text evidence="2">The sequence shown here is derived from an EMBL/GenBank/DDBJ whole genome shotgun (WGS) entry which is preliminary data.</text>
</comment>
<organism evidence="2 3">
    <name type="scientific">Candidatus Phytoplasma phoenicium</name>
    <dbReference type="NCBI Taxonomy" id="198422"/>
    <lineage>
        <taxon>Bacteria</taxon>
        <taxon>Bacillati</taxon>
        <taxon>Mycoplasmatota</taxon>
        <taxon>Mollicutes</taxon>
        <taxon>Acholeplasmatales</taxon>
        <taxon>Acholeplasmataceae</taxon>
        <taxon>Candidatus Phytoplasma</taxon>
        <taxon>16SrIX (Pigeon pea witches'-broom group)</taxon>
    </lineage>
</organism>
<protein>
    <submittedName>
        <fullName evidence="2">Uncharacterized protein</fullName>
    </submittedName>
</protein>
<feature type="transmembrane region" description="Helical" evidence="1">
    <location>
        <begin position="33"/>
        <end position="51"/>
    </location>
</feature>
<keyword evidence="1" id="KW-1133">Transmembrane helix</keyword>
<keyword evidence="3" id="KW-1185">Reference proteome</keyword>
<keyword evidence="1" id="KW-0812">Transmembrane</keyword>
<sequence>MLVYSKIIRKEKEPCLKLKKIIKCFFYHFRRHFFLFIGFIVLTETGIIKLHKEEIPSLNETKADIICECEEIDYKRKNSIND</sequence>
<keyword evidence="1" id="KW-0472">Membrane</keyword>
<reference evidence="2 3" key="1">
    <citation type="submission" date="2018-02" db="EMBL/GenBank/DDBJ databases">
        <title>Metagenomics reveals mixed infection of spiroplasma and phytoplasma in chicory.</title>
        <authorList>
            <person name="Polano C."/>
            <person name="Moruzzi S."/>
            <person name="Ermacora P."/>
            <person name="Ferrini F."/>
            <person name="Martini M."/>
            <person name="Firrao G."/>
        </authorList>
    </citation>
    <scope>NUCLEOTIDE SEQUENCE [LARGE SCALE GENOMIC DNA]</scope>
    <source>
        <strain evidence="2 3">ChiP</strain>
    </source>
</reference>
<dbReference type="Proteomes" id="UP000238672">
    <property type="component" value="Unassembled WGS sequence"/>
</dbReference>
<accession>A0A2S8NV09</accession>
<evidence type="ECO:0000313" key="3">
    <source>
        <dbReference type="Proteomes" id="UP000238672"/>
    </source>
</evidence>
<name>A0A2S8NV09_9MOLU</name>
<dbReference type="AlphaFoldDB" id="A0A2S8NV09"/>
<evidence type="ECO:0000256" key="1">
    <source>
        <dbReference type="SAM" id="Phobius"/>
    </source>
</evidence>
<dbReference type="EMBL" id="PUUG01000026">
    <property type="protein sequence ID" value="PQP79769.1"/>
    <property type="molecule type" value="Genomic_DNA"/>
</dbReference>
<evidence type="ECO:0000313" key="2">
    <source>
        <dbReference type="EMBL" id="PQP79769.1"/>
    </source>
</evidence>